<evidence type="ECO:0000313" key="3">
    <source>
        <dbReference type="EMBL" id="BBU24947.1"/>
    </source>
</evidence>
<sequence length="211" mass="22204">MVTAAWSPVGRAAAARLAQRGDLVLMGARRPDHCERLASRLRGQGATAFAGYLDLADTVSIDRFVESARYLIGEVDVLITDAGLCAAEAHVVGAQHLAAQLIPPMIRHGHGDVVLVSPDLVAGTKPPRTAVSAASRQALDVWVSGLDAEFVGTGVRASLVRSAWPGSRVAPDDVACVIAAMLASDERMHLRLVEVISHRPAAAPAKGREVR</sequence>
<gene>
    <name evidence="3" type="ORF">MYXE_47370</name>
</gene>
<reference evidence="3 4" key="1">
    <citation type="submission" date="2019-12" db="EMBL/GenBank/DDBJ databases">
        <title>Complete genome sequence of Mycolicibacterium xenopi str. JCM15661T.</title>
        <authorList>
            <person name="Yoshida M."/>
            <person name="Fukano H."/>
            <person name="Asakura T."/>
            <person name="Hoshino Y."/>
        </authorList>
    </citation>
    <scope>NUCLEOTIDE SEQUENCE [LARGE SCALE GENOMIC DNA]</scope>
    <source>
        <strain evidence="3 4">JCM 15661T</strain>
    </source>
</reference>
<dbReference type="GO" id="GO:0016020">
    <property type="term" value="C:membrane"/>
    <property type="evidence" value="ECO:0007669"/>
    <property type="project" value="TreeGrafter"/>
</dbReference>
<name>A0AAD1H5T6_MYCXE</name>
<dbReference type="InterPro" id="IPR036291">
    <property type="entry name" value="NAD(P)-bd_dom_sf"/>
</dbReference>
<organism evidence="3 4">
    <name type="scientific">Mycobacterium xenopi</name>
    <dbReference type="NCBI Taxonomy" id="1789"/>
    <lineage>
        <taxon>Bacteria</taxon>
        <taxon>Bacillati</taxon>
        <taxon>Actinomycetota</taxon>
        <taxon>Actinomycetes</taxon>
        <taxon>Mycobacteriales</taxon>
        <taxon>Mycobacteriaceae</taxon>
        <taxon>Mycobacterium</taxon>
    </lineage>
</organism>
<evidence type="ECO:0000256" key="2">
    <source>
        <dbReference type="ARBA" id="ARBA00023002"/>
    </source>
</evidence>
<dbReference type="PANTHER" id="PTHR44196">
    <property type="entry name" value="DEHYDROGENASE/REDUCTASE SDR FAMILY MEMBER 7B"/>
    <property type="match status" value="1"/>
</dbReference>
<dbReference type="PANTHER" id="PTHR44196:SF1">
    <property type="entry name" value="DEHYDROGENASE_REDUCTASE SDR FAMILY MEMBER 7B"/>
    <property type="match status" value="1"/>
</dbReference>
<accession>A0AAD1H5T6</accession>
<dbReference type="EMBL" id="AP022314">
    <property type="protein sequence ID" value="BBU24947.1"/>
    <property type="molecule type" value="Genomic_DNA"/>
</dbReference>
<evidence type="ECO:0000313" key="4">
    <source>
        <dbReference type="Proteomes" id="UP000464624"/>
    </source>
</evidence>
<dbReference type="KEGG" id="mxe:MYXE_47370"/>
<dbReference type="Gene3D" id="3.40.50.720">
    <property type="entry name" value="NAD(P)-binding Rossmann-like Domain"/>
    <property type="match status" value="1"/>
</dbReference>
<dbReference type="SUPFAM" id="SSF51735">
    <property type="entry name" value="NAD(P)-binding Rossmann-fold domains"/>
    <property type="match status" value="1"/>
</dbReference>
<comment type="similarity">
    <text evidence="1">Belongs to the short-chain dehydrogenases/reductases (SDR) family.</text>
</comment>
<dbReference type="Pfam" id="PF00106">
    <property type="entry name" value="adh_short"/>
    <property type="match status" value="1"/>
</dbReference>
<proteinExistence type="inferred from homology"/>
<evidence type="ECO:0008006" key="5">
    <source>
        <dbReference type="Google" id="ProtNLM"/>
    </source>
</evidence>
<evidence type="ECO:0000256" key="1">
    <source>
        <dbReference type="ARBA" id="ARBA00006484"/>
    </source>
</evidence>
<protein>
    <recommendedName>
        <fullName evidence="5">Short chain dehydrogenase</fullName>
    </recommendedName>
</protein>
<dbReference type="InterPro" id="IPR002347">
    <property type="entry name" value="SDR_fam"/>
</dbReference>
<keyword evidence="2" id="KW-0560">Oxidoreductase</keyword>
<dbReference type="Proteomes" id="UP000464624">
    <property type="component" value="Chromosome"/>
</dbReference>
<dbReference type="GO" id="GO:0016491">
    <property type="term" value="F:oxidoreductase activity"/>
    <property type="evidence" value="ECO:0007669"/>
    <property type="project" value="UniProtKB-KW"/>
</dbReference>
<dbReference type="AlphaFoldDB" id="A0AAD1H5T6"/>